<dbReference type="InterPro" id="IPR018076">
    <property type="entry name" value="T2SS_GspF_dom"/>
</dbReference>
<dbReference type="Pfam" id="PF00482">
    <property type="entry name" value="T2SSF"/>
    <property type="match status" value="1"/>
</dbReference>
<comment type="subcellular location">
    <subcellularLocation>
        <location evidence="1">Cell membrane</location>
        <topology evidence="1">Multi-pass membrane protein</topology>
    </subcellularLocation>
</comment>
<feature type="transmembrane region" description="Helical" evidence="6">
    <location>
        <begin position="141"/>
        <end position="164"/>
    </location>
</feature>
<protein>
    <submittedName>
        <fullName evidence="8">Type II secretion system protein</fullName>
    </submittedName>
</protein>
<evidence type="ECO:0000256" key="6">
    <source>
        <dbReference type="SAM" id="Phobius"/>
    </source>
</evidence>
<dbReference type="PANTHER" id="PTHR35007:SF2">
    <property type="entry name" value="PILUS ASSEMBLE PROTEIN"/>
    <property type="match status" value="1"/>
</dbReference>
<organism evidence="8 9">
    <name type="scientific">Candidatus Liberibacter solanacearum</name>
    <dbReference type="NCBI Taxonomy" id="556287"/>
    <lineage>
        <taxon>Bacteria</taxon>
        <taxon>Pseudomonadati</taxon>
        <taxon>Pseudomonadota</taxon>
        <taxon>Alphaproteobacteria</taxon>
        <taxon>Hyphomicrobiales</taxon>
        <taxon>Rhizobiaceae</taxon>
        <taxon>Liberibacter</taxon>
    </lineage>
</organism>
<evidence type="ECO:0000256" key="3">
    <source>
        <dbReference type="ARBA" id="ARBA00022692"/>
    </source>
</evidence>
<feature type="transmembrane region" description="Helical" evidence="6">
    <location>
        <begin position="102"/>
        <end position="129"/>
    </location>
</feature>
<keyword evidence="2" id="KW-1003">Cell membrane</keyword>
<dbReference type="AlphaFoldDB" id="A0A1V2N8K7"/>
<dbReference type="EMBL" id="LVWB01000006">
    <property type="protein sequence ID" value="ONI60058.1"/>
    <property type="molecule type" value="Genomic_DNA"/>
</dbReference>
<evidence type="ECO:0000256" key="2">
    <source>
        <dbReference type="ARBA" id="ARBA00022475"/>
    </source>
</evidence>
<gene>
    <name evidence="8" type="ORF">AYO25_01980</name>
</gene>
<sequence>MFDSVTIAVVLATSISVFSLVYAVIIPSLGSNGLEKRIKSVSLEREELRKQQLARLGKPSSGLRTHDNMSLRKFVEKFNLKAILIDKPMVDKLRAAGFRSEYALNILLIIRLILPIITLFIGIICIFGFDKLEQYSFSNRLFAVILIGYAGFYAPGILVSNLVARRQDSIRRAWPDALDLLLICIESGIAVDQALRRVAEEVGGQSVALAEELLLTTAELSFLLNRQVAFENLYNRTQMDCIRNVMQALIQSDRYGTSIGDSLRVLVAETRSERLMEAEKKAAALSPKLTVPMILFFLPVLMLVIIGPAVLSIMDAMKG</sequence>
<evidence type="ECO:0000256" key="4">
    <source>
        <dbReference type="ARBA" id="ARBA00022989"/>
    </source>
</evidence>
<feature type="transmembrane region" description="Helical" evidence="6">
    <location>
        <begin position="289"/>
        <end position="314"/>
    </location>
</feature>
<dbReference type="RefSeq" id="WP_076969126.1">
    <property type="nucleotide sequence ID" value="NZ_LVWB01000006.1"/>
</dbReference>
<accession>A0A1V2N8K7</accession>
<feature type="domain" description="Type II secretion system protein GspF" evidence="7">
    <location>
        <begin position="178"/>
        <end position="306"/>
    </location>
</feature>
<dbReference type="OrthoDB" id="9810662at2"/>
<keyword evidence="5 6" id="KW-0472">Membrane</keyword>
<dbReference type="Proteomes" id="UP000189542">
    <property type="component" value="Unassembled WGS sequence"/>
</dbReference>
<dbReference type="GO" id="GO:0005886">
    <property type="term" value="C:plasma membrane"/>
    <property type="evidence" value="ECO:0007669"/>
    <property type="project" value="UniProtKB-SubCell"/>
</dbReference>
<evidence type="ECO:0000259" key="7">
    <source>
        <dbReference type="Pfam" id="PF00482"/>
    </source>
</evidence>
<proteinExistence type="predicted"/>
<dbReference type="PANTHER" id="PTHR35007">
    <property type="entry name" value="INTEGRAL MEMBRANE PROTEIN-RELATED"/>
    <property type="match status" value="1"/>
</dbReference>
<keyword evidence="3 6" id="KW-0812">Transmembrane</keyword>
<evidence type="ECO:0000313" key="8">
    <source>
        <dbReference type="EMBL" id="ONI60058.1"/>
    </source>
</evidence>
<evidence type="ECO:0000256" key="1">
    <source>
        <dbReference type="ARBA" id="ARBA00004651"/>
    </source>
</evidence>
<keyword evidence="4 6" id="KW-1133">Transmembrane helix</keyword>
<name>A0A1V2N8K7_9HYPH</name>
<evidence type="ECO:0000256" key="5">
    <source>
        <dbReference type="ARBA" id="ARBA00023136"/>
    </source>
</evidence>
<comment type="caution">
    <text evidence="8">The sequence shown here is derived from an EMBL/GenBank/DDBJ whole genome shotgun (WGS) entry which is preliminary data.</text>
</comment>
<feature type="transmembrane region" description="Helical" evidence="6">
    <location>
        <begin position="6"/>
        <end position="29"/>
    </location>
</feature>
<evidence type="ECO:0000313" key="9">
    <source>
        <dbReference type="Proteomes" id="UP000189542"/>
    </source>
</evidence>
<reference evidence="8 9" key="1">
    <citation type="journal article" date="2017" name="PLoS ONE">
        <title>Genomic sequence of 'Candidatus Liberibacter solanacearum' haplotype C and its comparison with haplotype A and B genomes.</title>
        <authorList>
            <person name="Wang J."/>
            <person name="Haapalainen M."/>
            <person name="Schott T."/>
            <person name="Thompson S.M."/>
            <person name="Smith G.R."/>
            <person name="Nissinen A.I."/>
            <person name="Pirhonen M."/>
        </authorList>
    </citation>
    <scope>NUCLEOTIDE SEQUENCE [LARGE SCALE GENOMIC DNA]</scope>
    <source>
        <strain evidence="8 9">FIN111</strain>
    </source>
</reference>